<dbReference type="PANTHER" id="PTHR30185">
    <property type="entry name" value="CRYPTIC BETA-GLUCOSIDE BGL OPERON ANTITERMINATOR"/>
    <property type="match status" value="1"/>
</dbReference>
<dbReference type="PROSITE" id="PS51094">
    <property type="entry name" value="PTS_EIIA_TYPE_2"/>
    <property type="match status" value="1"/>
</dbReference>
<keyword evidence="2" id="KW-0677">Repeat</keyword>
<dbReference type="InterPro" id="IPR036388">
    <property type="entry name" value="WH-like_DNA-bd_sf"/>
</dbReference>
<evidence type="ECO:0000259" key="7">
    <source>
        <dbReference type="PROSITE" id="PS51099"/>
    </source>
</evidence>
<dbReference type="SUPFAM" id="SSF46785">
    <property type="entry name" value="Winged helix' DNA-binding domain"/>
    <property type="match status" value="1"/>
</dbReference>
<gene>
    <name evidence="9" type="ORF">FHL05_06705</name>
</gene>
<organism evidence="9 10">
    <name type="scientific">Companilactobacillus halodurans</name>
    <dbReference type="NCBI Taxonomy" id="2584183"/>
    <lineage>
        <taxon>Bacteria</taxon>
        <taxon>Bacillati</taxon>
        <taxon>Bacillota</taxon>
        <taxon>Bacilli</taxon>
        <taxon>Lactobacillales</taxon>
        <taxon>Lactobacillaceae</taxon>
        <taxon>Companilactobacillus</taxon>
    </lineage>
</organism>
<dbReference type="GO" id="GO:0006355">
    <property type="term" value="P:regulation of DNA-templated transcription"/>
    <property type="evidence" value="ECO:0007669"/>
    <property type="project" value="InterPro"/>
</dbReference>
<dbReference type="InterPro" id="IPR050661">
    <property type="entry name" value="BglG_antiterminators"/>
</dbReference>
<dbReference type="OrthoDB" id="369398at2"/>
<dbReference type="EMBL" id="VDFO01000021">
    <property type="protein sequence ID" value="MQS97577.1"/>
    <property type="molecule type" value="Genomic_DNA"/>
</dbReference>
<dbReference type="AlphaFoldDB" id="A0A5P0ZX80"/>
<keyword evidence="5" id="KW-0804">Transcription</keyword>
<dbReference type="InterPro" id="IPR036634">
    <property type="entry name" value="PRD_sf"/>
</dbReference>
<keyword evidence="10" id="KW-1185">Reference proteome</keyword>
<sequence>MLDRKQLIIIDRLIQNPILTKDELTERYSLSDRQIDYSIDKLNQYLESNNKEKIDADGVYISVPSNTYEYLLKTRVSKNLTSLKSYVLSTKERQLFLILLLSTSNKYLSLIHLQELLQVSQSTASKDLKQLEYFLLSKKLRVSYDRKTGYRIVGREDAIRGCLIKSISDELIENKSELLNDFIDSNCKYGLKEVINLVTGLKEKFHIDFVENRLREFCYILTIVINRVSKRPNYVPTNVKKFSIKETNEYKFTEELLKDLGYTNSKTILYFSTVVLCLSIGDNKDLQVDDHIYKITEQLVNRFSIISGVNFSDNKKVISQIFTHFRSMYFRLQFKFPITNPLTKQVIKEYNAIFKLLSQTIDSFSKELGKVPDEEIAYLTIHLIGFIYEANQTKKNYLTAAIVCPNGIGSSALAYLQLTSIFPNIKFLMPFPYTDLNEHLDEIDMIFSTFYRSDLFTLNKPCFVINPVLSSEERYSIIQKVNSKFSANNFVSPTLDAVMKVVNNNVHNEITLKRIRKSLSEEVFQTHPVFDVKKLSLKDIIVPEFVQLNLNCNNYNEAINKSFQPFLNDKIISSKYLSAIIHEVEHGASFLIAPEISLPHANPKNGAKKIGIGITTLANPIKLMNQDEKVKYIFSLSAINSTDHLNALNDLMNFIKDAKFIKLLDDKSTEVEDVLKFIKQNSK</sequence>
<comment type="caution">
    <text evidence="9">The sequence shown here is derived from an EMBL/GenBank/DDBJ whole genome shotgun (WGS) entry which is preliminary data.</text>
</comment>
<dbReference type="InterPro" id="IPR002178">
    <property type="entry name" value="PTS_EIIA_type-2_dom"/>
</dbReference>
<dbReference type="SUPFAM" id="SSF63520">
    <property type="entry name" value="PTS-regulatory domain, PRD"/>
    <property type="match status" value="1"/>
</dbReference>
<dbReference type="CDD" id="cd05568">
    <property type="entry name" value="PTS_IIB_bgl_like"/>
    <property type="match status" value="1"/>
</dbReference>
<name>A0A5P0ZX80_9LACO</name>
<evidence type="ECO:0000256" key="5">
    <source>
        <dbReference type="ARBA" id="ARBA00023163"/>
    </source>
</evidence>
<evidence type="ECO:0000256" key="2">
    <source>
        <dbReference type="ARBA" id="ARBA00022737"/>
    </source>
</evidence>
<keyword evidence="4" id="KW-0010">Activator</keyword>
<dbReference type="GO" id="GO:0008982">
    <property type="term" value="F:protein-N(PI)-phosphohistidine-sugar phosphotransferase activity"/>
    <property type="evidence" value="ECO:0007669"/>
    <property type="project" value="InterPro"/>
</dbReference>
<keyword evidence="3" id="KW-0805">Transcription regulation</keyword>
<dbReference type="InterPro" id="IPR007737">
    <property type="entry name" value="Mga_HTH"/>
</dbReference>
<dbReference type="SUPFAM" id="SSF55804">
    <property type="entry name" value="Phoshotransferase/anion transport protein"/>
    <property type="match status" value="1"/>
</dbReference>
<keyword evidence="1" id="KW-0808">Transferase</keyword>
<feature type="domain" description="PRD" evidence="8">
    <location>
        <begin position="287"/>
        <end position="393"/>
    </location>
</feature>
<evidence type="ECO:0000256" key="3">
    <source>
        <dbReference type="ARBA" id="ARBA00023015"/>
    </source>
</evidence>
<dbReference type="InterPro" id="IPR013011">
    <property type="entry name" value="PTS_EIIB_2"/>
</dbReference>
<dbReference type="Pfam" id="PF00874">
    <property type="entry name" value="PRD"/>
    <property type="match status" value="1"/>
</dbReference>
<dbReference type="Gene3D" id="3.40.930.10">
    <property type="entry name" value="Mannitol-specific EII, Chain A"/>
    <property type="match status" value="1"/>
</dbReference>
<evidence type="ECO:0000259" key="6">
    <source>
        <dbReference type="PROSITE" id="PS51094"/>
    </source>
</evidence>
<protein>
    <submittedName>
        <fullName evidence="9">Transcription antiterminator</fullName>
    </submittedName>
</protein>
<dbReference type="SUPFAM" id="SSF52794">
    <property type="entry name" value="PTS system IIB component-like"/>
    <property type="match status" value="1"/>
</dbReference>
<dbReference type="Pfam" id="PF05043">
    <property type="entry name" value="Mga"/>
    <property type="match status" value="1"/>
</dbReference>
<dbReference type="PANTHER" id="PTHR30185:SF9">
    <property type="entry name" value="MANNITOL-SPECIFIC PHOSPHOTRANSFERASE ENZYME IIA COMPONENT"/>
    <property type="match status" value="1"/>
</dbReference>
<dbReference type="RefSeq" id="WP_153522327.1">
    <property type="nucleotide sequence ID" value="NZ_VDFO01000021.1"/>
</dbReference>
<evidence type="ECO:0000256" key="1">
    <source>
        <dbReference type="ARBA" id="ARBA00022679"/>
    </source>
</evidence>
<evidence type="ECO:0000313" key="9">
    <source>
        <dbReference type="EMBL" id="MQS97577.1"/>
    </source>
</evidence>
<dbReference type="Gene3D" id="1.10.10.10">
    <property type="entry name" value="Winged helix-like DNA-binding domain superfamily/Winged helix DNA-binding domain"/>
    <property type="match status" value="1"/>
</dbReference>
<dbReference type="InterPro" id="IPR036390">
    <property type="entry name" value="WH_DNA-bd_sf"/>
</dbReference>
<dbReference type="Proteomes" id="UP000371423">
    <property type="component" value="Unassembled WGS sequence"/>
</dbReference>
<dbReference type="PROSITE" id="PS51099">
    <property type="entry name" value="PTS_EIIB_TYPE_2"/>
    <property type="match status" value="1"/>
</dbReference>
<dbReference type="InterPro" id="IPR011608">
    <property type="entry name" value="PRD"/>
</dbReference>
<dbReference type="Pfam" id="PF00359">
    <property type="entry name" value="PTS_EIIA_2"/>
    <property type="match status" value="1"/>
</dbReference>
<reference evidence="9 10" key="1">
    <citation type="journal article" date="2019" name="Syst. Appl. Microbiol.">
        <title>Polyphasic characterization of two novel Lactobacillus spp. isolated from blown salami packages: Description of Lactobacillus halodurans sp. nov. and Lactobacillus salsicarnum sp. nov.</title>
        <authorList>
            <person name="Schuster J.A."/>
            <person name="Klingl A."/>
            <person name="Vogel R.F."/>
            <person name="Ehrmann M.A."/>
        </authorList>
    </citation>
    <scope>NUCLEOTIDE SEQUENCE [LARGE SCALE GENOMIC DNA]</scope>
    <source>
        <strain evidence="9 10">TMW 1.1920</strain>
    </source>
</reference>
<dbReference type="PROSITE" id="PS51372">
    <property type="entry name" value="PRD_2"/>
    <property type="match status" value="1"/>
</dbReference>
<evidence type="ECO:0000259" key="8">
    <source>
        <dbReference type="PROSITE" id="PS51372"/>
    </source>
</evidence>
<dbReference type="InterPro" id="IPR016152">
    <property type="entry name" value="PTrfase/Anion_transptr"/>
</dbReference>
<evidence type="ECO:0000313" key="10">
    <source>
        <dbReference type="Proteomes" id="UP000371423"/>
    </source>
</evidence>
<evidence type="ECO:0000256" key="4">
    <source>
        <dbReference type="ARBA" id="ARBA00023159"/>
    </source>
</evidence>
<dbReference type="GO" id="GO:0009401">
    <property type="term" value="P:phosphoenolpyruvate-dependent sugar phosphotransferase system"/>
    <property type="evidence" value="ECO:0007669"/>
    <property type="project" value="InterPro"/>
</dbReference>
<feature type="domain" description="PTS EIIA type-2" evidence="6">
    <location>
        <begin position="539"/>
        <end position="681"/>
    </location>
</feature>
<feature type="domain" description="PTS EIIB type-2" evidence="7">
    <location>
        <begin position="398"/>
        <end position="489"/>
    </location>
</feature>
<proteinExistence type="predicted"/>
<accession>A0A5P0ZX80</accession>
<dbReference type="InterPro" id="IPR036095">
    <property type="entry name" value="PTS_EIIB-like_sf"/>
</dbReference>
<dbReference type="Gene3D" id="1.10.1790.10">
    <property type="entry name" value="PRD domain"/>
    <property type="match status" value="1"/>
</dbReference>